<organism evidence="1">
    <name type="scientific">viral metagenome</name>
    <dbReference type="NCBI Taxonomy" id="1070528"/>
    <lineage>
        <taxon>unclassified sequences</taxon>
        <taxon>metagenomes</taxon>
        <taxon>organismal metagenomes</taxon>
    </lineage>
</organism>
<protein>
    <submittedName>
        <fullName evidence="1">Uncharacterized protein</fullName>
    </submittedName>
</protein>
<dbReference type="AlphaFoldDB" id="A0A6H2A3C4"/>
<gene>
    <name evidence="1" type="ORF">TM448A04523_0006</name>
    <name evidence="2" type="ORF">TM448B04964_0007</name>
</gene>
<dbReference type="EMBL" id="MT144488">
    <property type="protein sequence ID" value="QJA54229.1"/>
    <property type="molecule type" value="Genomic_DNA"/>
</dbReference>
<reference evidence="1" key="1">
    <citation type="submission" date="2020-03" db="EMBL/GenBank/DDBJ databases">
        <title>The deep terrestrial virosphere.</title>
        <authorList>
            <person name="Holmfeldt K."/>
            <person name="Nilsson E."/>
            <person name="Simone D."/>
            <person name="Lopez-Fernandez M."/>
            <person name="Wu X."/>
            <person name="de Brujin I."/>
            <person name="Lundin D."/>
            <person name="Andersson A."/>
            <person name="Bertilsson S."/>
            <person name="Dopson M."/>
        </authorList>
    </citation>
    <scope>NUCLEOTIDE SEQUENCE</scope>
    <source>
        <strain evidence="1">TM448A04523</strain>
        <strain evidence="2">TM448B04964</strain>
    </source>
</reference>
<proteinExistence type="predicted"/>
<evidence type="ECO:0000313" key="2">
    <source>
        <dbReference type="EMBL" id="QJI03757.1"/>
    </source>
</evidence>
<sequence>MNPQPTFEPALAARAAMNAHADLDEAAHHVLALCRWSQLLDQEPTVHRNPRYISSLGENRAEVKGEIK</sequence>
<dbReference type="EMBL" id="MT145116">
    <property type="protein sequence ID" value="QJI03757.1"/>
    <property type="molecule type" value="Genomic_DNA"/>
</dbReference>
<evidence type="ECO:0000313" key="1">
    <source>
        <dbReference type="EMBL" id="QJA54229.1"/>
    </source>
</evidence>
<name>A0A6H2A3C4_9ZZZZ</name>
<accession>A0A6H2A3C4</accession>